<reference evidence="1 2" key="1">
    <citation type="submission" date="2018-01" db="EMBL/GenBank/DDBJ databases">
        <title>Genomic Encyclopedia of Type Strains, Phase I: the one thousand microbial genomes (KMG-I) project.</title>
        <authorList>
            <person name="Goeker M."/>
        </authorList>
    </citation>
    <scope>NUCLEOTIDE SEQUENCE [LARGE SCALE GENOMIC DNA]</scope>
    <source>
        <strain evidence="1 2">DSM 17960</strain>
    </source>
</reference>
<name>A0A2S4NB25_9FLAO</name>
<comment type="caution">
    <text evidence="1">The sequence shown here is derived from an EMBL/GenBank/DDBJ whole genome shotgun (WGS) entry which is preliminary data.</text>
</comment>
<gene>
    <name evidence="1" type="ORF">Q361_102211</name>
</gene>
<dbReference type="RefSeq" id="WP_103725136.1">
    <property type="nucleotide sequence ID" value="NZ_PQNY01000002.1"/>
</dbReference>
<dbReference type="PROSITE" id="PS51257">
    <property type="entry name" value="PROKAR_LIPOPROTEIN"/>
    <property type="match status" value="1"/>
</dbReference>
<evidence type="ECO:0000313" key="1">
    <source>
        <dbReference type="EMBL" id="POS02897.1"/>
    </source>
</evidence>
<proteinExistence type="predicted"/>
<organism evidence="1 2">
    <name type="scientific">Flavobacterium croceum DSM 17960</name>
    <dbReference type="NCBI Taxonomy" id="1121886"/>
    <lineage>
        <taxon>Bacteria</taxon>
        <taxon>Pseudomonadati</taxon>
        <taxon>Bacteroidota</taxon>
        <taxon>Flavobacteriia</taxon>
        <taxon>Flavobacteriales</taxon>
        <taxon>Flavobacteriaceae</taxon>
        <taxon>Flavobacterium</taxon>
    </lineage>
</organism>
<evidence type="ECO:0000313" key="2">
    <source>
        <dbReference type="Proteomes" id="UP000237056"/>
    </source>
</evidence>
<sequence>MKKILYLVLLSIQLLLISCYEQECDCKKYKEGTFEFTQKINGKNETSTFTRTANKQIETYQGKTDSAHVRWVNDCEFILQKIKPKSREDKKAIAIKILTTNNKGYTFEYSFVGESKKNIGFVTKVK</sequence>
<protein>
    <recommendedName>
        <fullName evidence="3">DNA topoisomerase IV</fullName>
    </recommendedName>
</protein>
<accession>A0A2S4NB25</accession>
<dbReference type="OrthoDB" id="1202013at2"/>
<dbReference type="EMBL" id="PQNY01000002">
    <property type="protein sequence ID" value="POS02897.1"/>
    <property type="molecule type" value="Genomic_DNA"/>
</dbReference>
<dbReference type="AlphaFoldDB" id="A0A2S4NB25"/>
<dbReference type="Proteomes" id="UP000237056">
    <property type="component" value="Unassembled WGS sequence"/>
</dbReference>
<evidence type="ECO:0008006" key="3">
    <source>
        <dbReference type="Google" id="ProtNLM"/>
    </source>
</evidence>
<keyword evidence="2" id="KW-1185">Reference proteome</keyword>